<protein>
    <submittedName>
        <fullName evidence="2">Uncharacterized protein</fullName>
    </submittedName>
</protein>
<feature type="region of interest" description="Disordered" evidence="1">
    <location>
        <begin position="1"/>
        <end position="27"/>
    </location>
</feature>
<evidence type="ECO:0000313" key="2">
    <source>
        <dbReference type="EMBL" id="KKL22524.1"/>
    </source>
</evidence>
<dbReference type="AlphaFoldDB" id="A0A0F9BKV2"/>
<reference evidence="2" key="1">
    <citation type="journal article" date="2015" name="Nature">
        <title>Complex archaea that bridge the gap between prokaryotes and eukaryotes.</title>
        <authorList>
            <person name="Spang A."/>
            <person name="Saw J.H."/>
            <person name="Jorgensen S.L."/>
            <person name="Zaremba-Niedzwiedzka K."/>
            <person name="Martijn J."/>
            <person name="Lind A.E."/>
            <person name="van Eijk R."/>
            <person name="Schleper C."/>
            <person name="Guy L."/>
            <person name="Ettema T.J."/>
        </authorList>
    </citation>
    <scope>NUCLEOTIDE SEQUENCE</scope>
</reference>
<dbReference type="EMBL" id="LAZR01037316">
    <property type="protein sequence ID" value="KKL22524.1"/>
    <property type="molecule type" value="Genomic_DNA"/>
</dbReference>
<name>A0A0F9BKV2_9ZZZZ</name>
<proteinExistence type="predicted"/>
<sequence>MTAPNAKPEAATSHKEDNPKGSTSSKPIIPSWRSAIVAWYAGGAKPPLTIMREAAKHGVADRIPPVTKDRVRALTLAGFDAEDLVAAVPELNPIHVIDLAERVPGEAMSILDKHLQGYTPLEIEARVDTSRPSVYYWLSKAGLKPHKRSRDELSVRQRRQIVRAFNNGEPMTVIASRFNASIDQVRYAVKQAS</sequence>
<comment type="caution">
    <text evidence="2">The sequence shown here is derived from an EMBL/GenBank/DDBJ whole genome shotgun (WGS) entry which is preliminary data.</text>
</comment>
<accession>A0A0F9BKV2</accession>
<gene>
    <name evidence="2" type="ORF">LCGC14_2434600</name>
</gene>
<evidence type="ECO:0000256" key="1">
    <source>
        <dbReference type="SAM" id="MobiDB-lite"/>
    </source>
</evidence>
<organism evidence="2">
    <name type="scientific">marine sediment metagenome</name>
    <dbReference type="NCBI Taxonomy" id="412755"/>
    <lineage>
        <taxon>unclassified sequences</taxon>
        <taxon>metagenomes</taxon>
        <taxon>ecological metagenomes</taxon>
    </lineage>
</organism>